<name>A0ABD5Q9M2_9EURY</name>
<dbReference type="SUPFAM" id="SSF53335">
    <property type="entry name" value="S-adenosyl-L-methionine-dependent methyltransferases"/>
    <property type="match status" value="1"/>
</dbReference>
<evidence type="ECO:0000256" key="6">
    <source>
        <dbReference type="SAM" id="MobiDB-lite"/>
    </source>
</evidence>
<dbReference type="InterPro" id="IPR050953">
    <property type="entry name" value="N4_N6_ade-DNA_methylase"/>
</dbReference>
<evidence type="ECO:0000256" key="4">
    <source>
        <dbReference type="ARBA" id="ARBA00022691"/>
    </source>
</evidence>
<comment type="catalytic activity">
    <reaction evidence="5">
        <text>a 2'-deoxyadenosine in DNA + S-adenosyl-L-methionine = an N(6)-methyl-2'-deoxyadenosine in DNA + S-adenosyl-L-homocysteine + H(+)</text>
        <dbReference type="Rhea" id="RHEA:15197"/>
        <dbReference type="Rhea" id="RHEA-COMP:12418"/>
        <dbReference type="Rhea" id="RHEA-COMP:12419"/>
        <dbReference type="ChEBI" id="CHEBI:15378"/>
        <dbReference type="ChEBI" id="CHEBI:57856"/>
        <dbReference type="ChEBI" id="CHEBI:59789"/>
        <dbReference type="ChEBI" id="CHEBI:90615"/>
        <dbReference type="ChEBI" id="CHEBI:90616"/>
        <dbReference type="EC" id="2.1.1.72"/>
    </reaction>
</comment>
<dbReference type="InterPro" id="IPR002052">
    <property type="entry name" value="DNA_methylase_N6_adenine_CS"/>
</dbReference>
<evidence type="ECO:0000313" key="9">
    <source>
        <dbReference type="Proteomes" id="UP001595945"/>
    </source>
</evidence>
<feature type="domain" description="Type II methyltransferase M.TaqI-like" evidence="7">
    <location>
        <begin position="509"/>
        <end position="797"/>
    </location>
</feature>
<dbReference type="EMBL" id="JBHSHT010000003">
    <property type="protein sequence ID" value="MFC4826806.1"/>
    <property type="molecule type" value="Genomic_DNA"/>
</dbReference>
<dbReference type="Pfam" id="PF07669">
    <property type="entry name" value="Eco57I"/>
    <property type="match status" value="1"/>
</dbReference>
<keyword evidence="9" id="KW-1185">Reference proteome</keyword>
<dbReference type="GO" id="GO:0009007">
    <property type="term" value="F:site-specific DNA-methyltransferase (adenine-specific) activity"/>
    <property type="evidence" value="ECO:0007669"/>
    <property type="project" value="UniProtKB-EC"/>
</dbReference>
<evidence type="ECO:0000256" key="5">
    <source>
        <dbReference type="ARBA" id="ARBA00047942"/>
    </source>
</evidence>
<accession>A0ABD5Q9M2</accession>
<protein>
    <recommendedName>
        <fullName evidence="1">site-specific DNA-methyltransferase (adenine-specific)</fullName>
        <ecNumber evidence="1">2.1.1.72</ecNumber>
    </recommendedName>
</protein>
<evidence type="ECO:0000259" key="7">
    <source>
        <dbReference type="Pfam" id="PF07669"/>
    </source>
</evidence>
<feature type="region of interest" description="Disordered" evidence="6">
    <location>
        <begin position="1"/>
        <end position="26"/>
    </location>
</feature>
<keyword evidence="2 8" id="KW-0489">Methyltransferase</keyword>
<dbReference type="PANTHER" id="PTHR33841">
    <property type="entry name" value="DNA METHYLTRANSFERASE YEEA-RELATED"/>
    <property type="match status" value="1"/>
</dbReference>
<evidence type="ECO:0000256" key="2">
    <source>
        <dbReference type="ARBA" id="ARBA00022603"/>
    </source>
</evidence>
<keyword evidence="4" id="KW-0949">S-adenosyl-L-methionine</keyword>
<dbReference type="InterPro" id="IPR029063">
    <property type="entry name" value="SAM-dependent_MTases_sf"/>
</dbReference>
<evidence type="ECO:0000256" key="1">
    <source>
        <dbReference type="ARBA" id="ARBA00011900"/>
    </source>
</evidence>
<dbReference type="GO" id="GO:0032259">
    <property type="term" value="P:methylation"/>
    <property type="evidence" value="ECO:0007669"/>
    <property type="project" value="UniProtKB-KW"/>
</dbReference>
<dbReference type="RefSeq" id="WP_254270763.1">
    <property type="nucleotide sequence ID" value="NZ_CP100403.1"/>
</dbReference>
<reference evidence="8 9" key="1">
    <citation type="journal article" date="2019" name="Int. J. Syst. Evol. Microbiol.">
        <title>The Global Catalogue of Microorganisms (GCM) 10K type strain sequencing project: providing services to taxonomists for standard genome sequencing and annotation.</title>
        <authorList>
            <consortium name="The Broad Institute Genomics Platform"/>
            <consortium name="The Broad Institute Genome Sequencing Center for Infectious Disease"/>
            <person name="Wu L."/>
            <person name="Ma J."/>
        </authorList>
    </citation>
    <scope>NUCLEOTIDE SEQUENCE [LARGE SCALE GENOMIC DNA]</scope>
    <source>
        <strain evidence="8 9">XZYJ18</strain>
    </source>
</reference>
<dbReference type="PANTHER" id="PTHR33841:SF1">
    <property type="entry name" value="DNA METHYLTRANSFERASE A"/>
    <property type="match status" value="1"/>
</dbReference>
<keyword evidence="3" id="KW-0808">Transferase</keyword>
<dbReference type="PROSITE" id="PS00092">
    <property type="entry name" value="N6_MTASE"/>
    <property type="match status" value="1"/>
</dbReference>
<evidence type="ECO:0000256" key="3">
    <source>
        <dbReference type="ARBA" id="ARBA00022679"/>
    </source>
</evidence>
<sequence length="1313" mass="151281">MTEDSAVCPFTSKKPPPLNSISMTEEQTKEIRRRLDEDLSLDDFERDYRSTGEAATQFFQDLFVQVLNFEETMSALGDATWQDIPVHEWPNTARANAARLFAEAGNFRVIYVELEKLTRTAERNAIQSLTRSDRTSGWAIDGSFLTVFHAPDEDIWHLVTPYEEGTDDITTGRPVLRRYTLGEGETHRTVANALSSMDASKGRLAERIDEAFRVKPVTEDFYENYKSAFDTLSKELRRKGLEIEDADRYAHTMLNRLMFFYYLQKKGWIGDRKDFVRWFHQQYEESDEEDVFHEKWLSALFFEGMNSPEGGEIDADLPSEVETAIAELPYMNGGLFQPTEEDGRDTFLSDSALKSVIKEFLEQYNFTVTEESPYDIDVAVDPAMLGKIYESLIAEQERGEAGIFYTPRVEVDLMCRMALYEQFCDHANDLDAEGKQQIVEFIFSEPQDWDAESSGKTEQLESILHELRIVDPACGSGAFLVGMKQVVTELYRKLGTTPDYHLKEQIINENLYGVDIMDWAVRVAEFRLWLSLVEGEEQLPDQRPVLPNFSFKLKVGDSLIQKLDGEFVSLDTLTRTLDGDTGDLLTELKELKREHFEGEADRTQEIEEKQVELLKNHIDGLIDNLSKDGSQQTLFGDTKDDQVDDDVEERIEELKETRDAIDEAGATGFFMWDIDFSDVMVEGGFDIVIGNPPYVRQEDIIDQGIHPERLDEMEDSEVKDLRNQYKNDLVEYVQKTFDIKPYKRSDIYIYFYFKGIDLLRENGTLSFITSNSWLDIGYGKRLHEGLLKLTDLSYILGNTSEKSFEDADVNTYITVANRKSQEVLNENTRFVRFNRGFFDYDYANEFGDFLVSPEESAETVPLDEETMQVTTSDGIRVASIPHESLWRLGGGSTKEIDTEETEQVFSEEVGLVSNQSSLESYEDSGCLPTGSYEDGIWGRFIEAPTLYFTIWRDSGSKFATLGSLVSDEQGLKRGTTSGANKFFFVPRPGNSNNTFESSVEESSGDLRLHHTDSGEDYYIEKEYWMRDADEVPDRFIEDFDYIYEGDSRRLVPNLILVKNREIKQSPIKPSHLNSVHLQIEGGKSELQNEQVIEYVNLGEEPIWGRTNKPLPDRPTLSGSPWYEQSDCDRPFLLLNRTFNANFQFHYNPCLFEVADNFFYLPKPEFVSPEYLAGYMNTTLGWFMTEVTARAWTNTLRMDKFEYQQMPILNASDGIEEGIKETLEQVMSRDIGNVFEELQAYSPDDFDLDEMKQDRRSLDEPFLDEIGLTSVEEKSEFYQEMVRMVRDRLMRQPEENPSLCETIVQHNPQYDYSR</sequence>
<organism evidence="8 9">
    <name type="scientific">Halorussus aquaticus</name>
    <dbReference type="NCBI Taxonomy" id="2953748"/>
    <lineage>
        <taxon>Archaea</taxon>
        <taxon>Methanobacteriati</taxon>
        <taxon>Methanobacteriota</taxon>
        <taxon>Stenosarchaea group</taxon>
        <taxon>Halobacteria</taxon>
        <taxon>Halobacteriales</taxon>
        <taxon>Haladaptataceae</taxon>
        <taxon>Halorussus</taxon>
    </lineage>
</organism>
<dbReference type="InterPro" id="IPR011639">
    <property type="entry name" value="MethylTrfase_TaqI-like_dom"/>
</dbReference>
<comment type="caution">
    <text evidence="8">The sequence shown here is derived from an EMBL/GenBank/DDBJ whole genome shotgun (WGS) entry which is preliminary data.</text>
</comment>
<dbReference type="Proteomes" id="UP001595945">
    <property type="component" value="Unassembled WGS sequence"/>
</dbReference>
<dbReference type="PRINTS" id="PR00507">
    <property type="entry name" value="N12N6MTFRASE"/>
</dbReference>
<dbReference type="GeneID" id="73047942"/>
<dbReference type="EC" id="2.1.1.72" evidence="1"/>
<evidence type="ECO:0000313" key="8">
    <source>
        <dbReference type="EMBL" id="MFC4826806.1"/>
    </source>
</evidence>
<gene>
    <name evidence="8" type="ORF">ACFO9K_21350</name>
</gene>
<dbReference type="Gene3D" id="3.40.50.150">
    <property type="entry name" value="Vaccinia Virus protein VP39"/>
    <property type="match status" value="1"/>
</dbReference>
<proteinExistence type="predicted"/>